<name>A0A075FXU6_9ARCH</name>
<dbReference type="EMBL" id="KF900484">
    <property type="protein sequence ID" value="AIE96630.1"/>
    <property type="molecule type" value="Genomic_DNA"/>
</dbReference>
<gene>
    <name evidence="1" type="primary">spsF</name>
</gene>
<evidence type="ECO:0000313" key="1">
    <source>
        <dbReference type="EMBL" id="AIE96630.1"/>
    </source>
</evidence>
<dbReference type="Pfam" id="PF02348">
    <property type="entry name" value="CTP_transf_3"/>
    <property type="match status" value="1"/>
</dbReference>
<accession>A0A075FXU6</accession>
<dbReference type="GO" id="GO:0016779">
    <property type="term" value="F:nucleotidyltransferase activity"/>
    <property type="evidence" value="ECO:0007669"/>
    <property type="project" value="UniProtKB-KW"/>
</dbReference>
<organism evidence="1">
    <name type="scientific">uncultured marine thaumarchaeote AD1000_82_B05</name>
    <dbReference type="NCBI Taxonomy" id="1455944"/>
    <lineage>
        <taxon>Archaea</taxon>
        <taxon>Nitrososphaerota</taxon>
        <taxon>environmental samples</taxon>
    </lineage>
</organism>
<keyword evidence="1" id="KW-0548">Nucleotidyltransferase</keyword>
<dbReference type="SUPFAM" id="SSF53448">
    <property type="entry name" value="Nucleotide-diphospho-sugar transferases"/>
    <property type="match status" value="1"/>
</dbReference>
<dbReference type="GO" id="GO:0005829">
    <property type="term" value="C:cytosol"/>
    <property type="evidence" value="ECO:0007669"/>
    <property type="project" value="TreeGrafter"/>
</dbReference>
<dbReference type="InterPro" id="IPR003329">
    <property type="entry name" value="Cytidylyl_trans"/>
</dbReference>
<dbReference type="InterPro" id="IPR029044">
    <property type="entry name" value="Nucleotide-diphossugar_trans"/>
</dbReference>
<dbReference type="PANTHER" id="PTHR42866">
    <property type="entry name" value="3-DEOXY-MANNO-OCTULOSONATE CYTIDYLYLTRANSFERASE"/>
    <property type="match status" value="1"/>
</dbReference>
<keyword evidence="1" id="KW-0808">Transferase</keyword>
<dbReference type="AlphaFoldDB" id="A0A075FXU6"/>
<reference evidence="1" key="1">
    <citation type="journal article" date="2014" name="Genome Biol. Evol.">
        <title>Pangenome evidence for extensive interdomain horizontal transfer affecting lineage core and shell genes in uncultured planktonic thaumarchaeota and euryarchaeota.</title>
        <authorList>
            <person name="Deschamps P."/>
            <person name="Zivanovic Y."/>
            <person name="Moreira D."/>
            <person name="Rodriguez-Valera F."/>
            <person name="Lopez-Garcia P."/>
        </authorList>
    </citation>
    <scope>NUCLEOTIDE SEQUENCE</scope>
</reference>
<sequence>MLATVISVRCLSSRLPNKALEEIIPGFRAIDIVIIRAKQIGLPVILATSTDPTDDYFEDICKKQNIDIFRGALLNKIKRWYDCFVKFDIDFAIQIDGDDLSYDFDIAKNAIKEIQLEKFDLLTCEKEAITGLFTFAFTKNAIKKLYSVVPDEKTNTDIITKFIKKSNLKTGYLESSGYEKNESIRLTLDYKEDLEFFKKLYSLTDIKTPTRKIIEFLTENPDVAKINYHRQKDFVLNQERFNNSIEI</sequence>
<dbReference type="Gene3D" id="3.90.550.10">
    <property type="entry name" value="Spore Coat Polysaccharide Biosynthesis Protein SpsA, Chain A"/>
    <property type="match status" value="1"/>
</dbReference>
<protein>
    <submittedName>
        <fullName evidence="1">Acylneuraminate cytidylyltransferase (SpsF)</fullName>
    </submittedName>
</protein>
<proteinExistence type="predicted"/>
<dbReference type="PANTHER" id="PTHR42866:SF1">
    <property type="entry name" value="SPORE COAT POLYSACCHARIDE BIOSYNTHESIS PROTEIN SPSF"/>
    <property type="match status" value="1"/>
</dbReference>